<dbReference type="EMBL" id="SACY01000003">
    <property type="protein sequence ID" value="RVU24907.1"/>
    <property type="molecule type" value="Genomic_DNA"/>
</dbReference>
<dbReference type="EC" id="5.2.1.8" evidence="6"/>
<dbReference type="InterPro" id="IPR046357">
    <property type="entry name" value="PPIase_dom_sf"/>
</dbReference>
<evidence type="ECO:0000256" key="5">
    <source>
        <dbReference type="PROSITE-ProRule" id="PRU00277"/>
    </source>
</evidence>
<keyword evidence="9" id="KW-1185">Reference proteome</keyword>
<dbReference type="Proteomes" id="UP000282832">
    <property type="component" value="Unassembled WGS sequence"/>
</dbReference>
<comment type="caution">
    <text evidence="8">The sequence shown here is derived from an EMBL/GenBank/DDBJ whole genome shotgun (WGS) entry which is preliminary data.</text>
</comment>
<organism evidence="8 9">
    <name type="scientific">Sandaracinomonas limnophila</name>
    <dbReference type="NCBI Taxonomy" id="1862386"/>
    <lineage>
        <taxon>Bacteria</taxon>
        <taxon>Pseudomonadati</taxon>
        <taxon>Bacteroidota</taxon>
        <taxon>Cytophagia</taxon>
        <taxon>Cytophagales</taxon>
        <taxon>Flectobacillaceae</taxon>
        <taxon>Sandaracinomonas</taxon>
    </lineage>
</organism>
<keyword evidence="3 5" id="KW-0697">Rotamase</keyword>
<name>A0A437PRN2_9BACT</name>
<evidence type="ECO:0000256" key="1">
    <source>
        <dbReference type="ARBA" id="ARBA00000971"/>
    </source>
</evidence>
<evidence type="ECO:0000259" key="7">
    <source>
        <dbReference type="PROSITE" id="PS50059"/>
    </source>
</evidence>
<dbReference type="PANTHER" id="PTHR43811">
    <property type="entry name" value="FKBP-TYPE PEPTIDYL-PROLYL CIS-TRANS ISOMERASE FKPA"/>
    <property type="match status" value="1"/>
</dbReference>
<dbReference type="GO" id="GO:0003755">
    <property type="term" value="F:peptidyl-prolyl cis-trans isomerase activity"/>
    <property type="evidence" value="ECO:0007669"/>
    <property type="project" value="UniProtKB-UniRule"/>
</dbReference>
<sequence length="287" mass="30724">MRLKSLLLGLVGVGFSIGMISCLSNVQLEDEVKAAENNSQILAYFSKASLIPVALANGAYYGLTKTNSTGELASKGDSIIVHYELANLLTGQVLDSTNRATNSPLIYRYGFSNPIFGSIMGAMKEGEQAVMGIPGTSQSFPGLPAYTPLKVTIKSLKVRSQNDLINEYIKYKGYTVSEVLDGGIRIVRLKEGTGAAATSGQVMYFKYTGRFTTDKIFDGNLAKTDTFQVTSGGTSTVIGFQLGAEKMKLGEKSVILFPSTVGYGEKGSSSIPGFTPLVFELNLLKIK</sequence>
<dbReference type="OrthoDB" id="979394at2"/>
<gene>
    <name evidence="8" type="ORF">EOJ36_07830</name>
</gene>
<dbReference type="PANTHER" id="PTHR43811:SF19">
    <property type="entry name" value="39 KDA FK506-BINDING NUCLEAR PROTEIN"/>
    <property type="match status" value="1"/>
</dbReference>
<dbReference type="AlphaFoldDB" id="A0A437PRN2"/>
<evidence type="ECO:0000256" key="3">
    <source>
        <dbReference type="ARBA" id="ARBA00023110"/>
    </source>
</evidence>
<evidence type="ECO:0000256" key="6">
    <source>
        <dbReference type="RuleBase" id="RU003915"/>
    </source>
</evidence>
<dbReference type="PROSITE" id="PS50059">
    <property type="entry name" value="FKBP_PPIASE"/>
    <property type="match status" value="1"/>
</dbReference>
<dbReference type="Gene3D" id="3.10.50.40">
    <property type="match status" value="2"/>
</dbReference>
<evidence type="ECO:0000313" key="9">
    <source>
        <dbReference type="Proteomes" id="UP000282832"/>
    </source>
</evidence>
<reference evidence="8 9" key="1">
    <citation type="submission" date="2019-01" db="EMBL/GenBank/DDBJ databases">
        <authorList>
            <person name="Chen W.-M."/>
        </authorList>
    </citation>
    <scope>NUCLEOTIDE SEQUENCE [LARGE SCALE GENOMIC DNA]</scope>
    <source>
        <strain evidence="8 9">FSY-15</strain>
    </source>
</reference>
<comment type="catalytic activity">
    <reaction evidence="1 5 6">
        <text>[protein]-peptidylproline (omega=180) = [protein]-peptidylproline (omega=0)</text>
        <dbReference type="Rhea" id="RHEA:16237"/>
        <dbReference type="Rhea" id="RHEA-COMP:10747"/>
        <dbReference type="Rhea" id="RHEA-COMP:10748"/>
        <dbReference type="ChEBI" id="CHEBI:83833"/>
        <dbReference type="ChEBI" id="CHEBI:83834"/>
        <dbReference type="EC" id="5.2.1.8"/>
    </reaction>
</comment>
<dbReference type="RefSeq" id="WP_127804065.1">
    <property type="nucleotide sequence ID" value="NZ_SACY01000003.1"/>
</dbReference>
<protein>
    <recommendedName>
        <fullName evidence="6">Peptidyl-prolyl cis-trans isomerase</fullName>
        <ecNumber evidence="6">5.2.1.8</ecNumber>
    </recommendedName>
</protein>
<dbReference type="PROSITE" id="PS51257">
    <property type="entry name" value="PROKAR_LIPOPROTEIN"/>
    <property type="match status" value="1"/>
</dbReference>
<accession>A0A437PRN2</accession>
<dbReference type="Pfam" id="PF00254">
    <property type="entry name" value="FKBP_C"/>
    <property type="match status" value="1"/>
</dbReference>
<comment type="similarity">
    <text evidence="2 6">Belongs to the FKBP-type PPIase family.</text>
</comment>
<feature type="domain" description="PPIase FKBP-type" evidence="7">
    <location>
        <begin position="200"/>
        <end position="287"/>
    </location>
</feature>
<dbReference type="InterPro" id="IPR001179">
    <property type="entry name" value="PPIase_FKBP_dom"/>
</dbReference>
<proteinExistence type="inferred from homology"/>
<evidence type="ECO:0000313" key="8">
    <source>
        <dbReference type="EMBL" id="RVU24907.1"/>
    </source>
</evidence>
<evidence type="ECO:0000256" key="4">
    <source>
        <dbReference type="ARBA" id="ARBA00023235"/>
    </source>
</evidence>
<evidence type="ECO:0000256" key="2">
    <source>
        <dbReference type="ARBA" id="ARBA00006577"/>
    </source>
</evidence>
<keyword evidence="4 5" id="KW-0413">Isomerase</keyword>
<dbReference type="SUPFAM" id="SSF54534">
    <property type="entry name" value="FKBP-like"/>
    <property type="match status" value="2"/>
</dbReference>